<gene>
    <name evidence="1" type="ORF">SAMN04489712_103493</name>
</gene>
<sequence length="402" mass="42908">MGSEAQPEAHYEGVMTGLLVSPASPHWTVVHSAVRVCRRPLPVGRLRGMNSPTTRTERPTLKIQSPHDAVSAVPYLLGFHPADSLVAIGFDGPGATCALRLDLPRPGTADLPHGLAEHVSDLLARNGFRQALLLGYGAPERVTPLIDASRQVLAARGITVREALRVADGRWWSYLCQEPACCPPEGTAYDISSSVVAAEATLAGHVAYADRAELQRTVAPLTGPARQAMREATDRAEARFLLWAAGGLQPAQIRERMVEEAVPLIAGLTARAAGADPPSDDEIAWLGVLLTDLRVRDEAWVRMNADDPAADIAFWRDVLRRVEDPYAAAPACLLAYAAYTNGDGGLANVALDRALATDPAYSLAGILREVIDAGIPPSKARLSLTPEELAAAYAEQDQNPPP</sequence>
<dbReference type="EMBL" id="FNVO01000003">
    <property type="protein sequence ID" value="SEG17352.1"/>
    <property type="molecule type" value="Genomic_DNA"/>
</dbReference>
<evidence type="ECO:0008006" key="3">
    <source>
        <dbReference type="Google" id="ProtNLM"/>
    </source>
</evidence>
<dbReference type="InterPro" id="IPR025447">
    <property type="entry name" value="DUF4192"/>
</dbReference>
<evidence type="ECO:0000313" key="1">
    <source>
        <dbReference type="EMBL" id="SEG17352.1"/>
    </source>
</evidence>
<keyword evidence="2" id="KW-1185">Reference proteome</keyword>
<proteinExistence type="predicted"/>
<evidence type="ECO:0000313" key="2">
    <source>
        <dbReference type="Proteomes" id="UP000236723"/>
    </source>
</evidence>
<dbReference type="AlphaFoldDB" id="A0A1H5Y0G5"/>
<dbReference type="Pfam" id="PF13830">
    <property type="entry name" value="DUF4192"/>
    <property type="match status" value="1"/>
</dbReference>
<accession>A0A1H5Y0G5</accession>
<protein>
    <recommendedName>
        <fullName evidence="3">DUF4192 domain-containing protein</fullName>
    </recommendedName>
</protein>
<organism evidence="1 2">
    <name type="scientific">Thermomonospora echinospora</name>
    <dbReference type="NCBI Taxonomy" id="1992"/>
    <lineage>
        <taxon>Bacteria</taxon>
        <taxon>Bacillati</taxon>
        <taxon>Actinomycetota</taxon>
        <taxon>Actinomycetes</taxon>
        <taxon>Streptosporangiales</taxon>
        <taxon>Thermomonosporaceae</taxon>
        <taxon>Thermomonospora</taxon>
    </lineage>
</organism>
<name>A0A1H5Y0G5_9ACTN</name>
<reference evidence="2" key="1">
    <citation type="submission" date="2016-10" db="EMBL/GenBank/DDBJ databases">
        <authorList>
            <person name="Varghese N."/>
            <person name="Submissions S."/>
        </authorList>
    </citation>
    <scope>NUCLEOTIDE SEQUENCE [LARGE SCALE GENOMIC DNA]</scope>
    <source>
        <strain evidence="2">DSM 43163</strain>
    </source>
</reference>
<dbReference type="Proteomes" id="UP000236723">
    <property type="component" value="Unassembled WGS sequence"/>
</dbReference>